<accession>A0A6A6DAH1</accession>
<dbReference type="PROSITE" id="PS51762">
    <property type="entry name" value="GH16_2"/>
    <property type="match status" value="1"/>
</dbReference>
<name>A0A6A6DAH1_9PEZI</name>
<dbReference type="Proteomes" id="UP000800200">
    <property type="component" value="Unassembled WGS sequence"/>
</dbReference>
<dbReference type="InterPro" id="IPR000757">
    <property type="entry name" value="Beta-glucanase-like"/>
</dbReference>
<dbReference type="Gene3D" id="2.60.120.200">
    <property type="match status" value="1"/>
</dbReference>
<dbReference type="PANTHER" id="PTHR10963">
    <property type="entry name" value="GLYCOSYL HYDROLASE-RELATED"/>
    <property type="match status" value="1"/>
</dbReference>
<dbReference type="SUPFAM" id="SSF49899">
    <property type="entry name" value="Concanavalin A-like lectins/glucanases"/>
    <property type="match status" value="1"/>
</dbReference>
<dbReference type="GO" id="GO:0004553">
    <property type="term" value="F:hydrolase activity, hydrolyzing O-glycosyl compounds"/>
    <property type="evidence" value="ECO:0007669"/>
    <property type="project" value="InterPro"/>
</dbReference>
<keyword evidence="4" id="KW-1185">Reference proteome</keyword>
<proteinExistence type="predicted"/>
<dbReference type="GO" id="GO:0005975">
    <property type="term" value="P:carbohydrate metabolic process"/>
    <property type="evidence" value="ECO:0007669"/>
    <property type="project" value="InterPro"/>
</dbReference>
<dbReference type="AlphaFoldDB" id="A0A6A6DAH1"/>
<gene>
    <name evidence="3" type="ORF">K469DRAFT_611246</name>
</gene>
<dbReference type="Pfam" id="PF00722">
    <property type="entry name" value="Glyco_hydro_16"/>
    <property type="match status" value="1"/>
</dbReference>
<feature type="region of interest" description="Disordered" evidence="1">
    <location>
        <begin position="1"/>
        <end position="31"/>
    </location>
</feature>
<evidence type="ECO:0000313" key="4">
    <source>
        <dbReference type="Proteomes" id="UP000800200"/>
    </source>
</evidence>
<dbReference type="PANTHER" id="PTHR10963:SF60">
    <property type="entry name" value="GRAM-NEGATIVE BACTERIA-BINDING PROTEIN 1-RELATED"/>
    <property type="match status" value="1"/>
</dbReference>
<evidence type="ECO:0000313" key="3">
    <source>
        <dbReference type="EMBL" id="KAF2175282.1"/>
    </source>
</evidence>
<sequence length="271" mass="29479">MPVPGQPNYTIVWSDDFSGPKGSSPDTSKWDIVNRGPNEGNREVQTYTSSTNSASLSGNGALHITPQKDNNGHWTSARLEGKSAFSCPDGHRMILQAELRTGTFPFDQQAGIWPAFWALGKNIRNNPSVPWPECGEWDVMENAHGVDYTLASLHYGLHGGEQISQGGPSAKKTFTVEAFHTFAIKINRGASDWLDEKIQWYVDGENFYTVTGAQVNDPVLWGNIAHKAFFPILNVAVGSNFPAVGGQPDSKTVGGLGGGMQVKYVAFYKSN</sequence>
<organism evidence="3 4">
    <name type="scientific">Zopfia rhizophila CBS 207.26</name>
    <dbReference type="NCBI Taxonomy" id="1314779"/>
    <lineage>
        <taxon>Eukaryota</taxon>
        <taxon>Fungi</taxon>
        <taxon>Dikarya</taxon>
        <taxon>Ascomycota</taxon>
        <taxon>Pezizomycotina</taxon>
        <taxon>Dothideomycetes</taxon>
        <taxon>Dothideomycetes incertae sedis</taxon>
        <taxon>Zopfiaceae</taxon>
        <taxon>Zopfia</taxon>
    </lineage>
</organism>
<feature type="domain" description="GH16" evidence="2">
    <location>
        <begin position="1"/>
        <end position="271"/>
    </location>
</feature>
<reference evidence="3" key="1">
    <citation type="journal article" date="2020" name="Stud. Mycol.">
        <title>101 Dothideomycetes genomes: a test case for predicting lifestyles and emergence of pathogens.</title>
        <authorList>
            <person name="Haridas S."/>
            <person name="Albert R."/>
            <person name="Binder M."/>
            <person name="Bloem J."/>
            <person name="Labutti K."/>
            <person name="Salamov A."/>
            <person name="Andreopoulos B."/>
            <person name="Baker S."/>
            <person name="Barry K."/>
            <person name="Bills G."/>
            <person name="Bluhm B."/>
            <person name="Cannon C."/>
            <person name="Castanera R."/>
            <person name="Culley D."/>
            <person name="Daum C."/>
            <person name="Ezra D."/>
            <person name="Gonzalez J."/>
            <person name="Henrissat B."/>
            <person name="Kuo A."/>
            <person name="Liang C."/>
            <person name="Lipzen A."/>
            <person name="Lutzoni F."/>
            <person name="Magnuson J."/>
            <person name="Mondo S."/>
            <person name="Nolan M."/>
            <person name="Ohm R."/>
            <person name="Pangilinan J."/>
            <person name="Park H.-J."/>
            <person name="Ramirez L."/>
            <person name="Alfaro M."/>
            <person name="Sun H."/>
            <person name="Tritt A."/>
            <person name="Yoshinaga Y."/>
            <person name="Zwiers L.-H."/>
            <person name="Turgeon B."/>
            <person name="Goodwin S."/>
            <person name="Spatafora J."/>
            <person name="Crous P."/>
            <person name="Grigoriev I."/>
        </authorList>
    </citation>
    <scope>NUCLEOTIDE SEQUENCE</scope>
    <source>
        <strain evidence="3">CBS 207.26</strain>
    </source>
</reference>
<dbReference type="InterPro" id="IPR013320">
    <property type="entry name" value="ConA-like_dom_sf"/>
</dbReference>
<dbReference type="EMBL" id="ML994737">
    <property type="protein sequence ID" value="KAF2175282.1"/>
    <property type="molecule type" value="Genomic_DNA"/>
</dbReference>
<evidence type="ECO:0000259" key="2">
    <source>
        <dbReference type="PROSITE" id="PS51762"/>
    </source>
</evidence>
<dbReference type="OrthoDB" id="192832at2759"/>
<dbReference type="InterPro" id="IPR050546">
    <property type="entry name" value="Glycosyl_Hydrlase_16"/>
</dbReference>
<keyword evidence="3" id="KW-0378">Hydrolase</keyword>
<evidence type="ECO:0000256" key="1">
    <source>
        <dbReference type="SAM" id="MobiDB-lite"/>
    </source>
</evidence>
<protein>
    <submittedName>
        <fullName evidence="3">Glycoside hydrolase family 16 protein</fullName>
    </submittedName>
</protein>